<dbReference type="KEGG" id="daf:Desaf_1962"/>
<dbReference type="eggNOG" id="ENOG503325D">
    <property type="taxonomic scope" value="Bacteria"/>
</dbReference>
<evidence type="ECO:0000313" key="2">
    <source>
        <dbReference type="EMBL" id="EGJ50291.1"/>
    </source>
</evidence>
<keyword evidence="3" id="KW-1185">Reference proteome</keyword>
<accession>F3Z347</accession>
<gene>
    <name evidence="2" type="ORF">Desaf_1962</name>
</gene>
<sequence>MKIRTEHLEQLREEQQLRRKQTESAATSKFGDLLAKEVDKASGANAQVPVARLGADLRYSPQTSDSSMGAVPTEGRIMENMDALLDQWEMYAQQLESPAKRANLREAYSVLEQISQTVSELKQDVPKLAATNPSLESMVNELEVLTVTETFKFNRGDYS</sequence>
<reference evidence="2 3" key="1">
    <citation type="journal article" date="2011" name="J. Bacteriol.">
        <title>Genome sequence of the mercury-methylating and pleomorphic Desulfovibrio africanus Strain Walvis Bay.</title>
        <authorList>
            <person name="Brown S.D."/>
            <person name="Wall J.D."/>
            <person name="Kucken A.M."/>
            <person name="Gilmour C.C."/>
            <person name="Podar M."/>
            <person name="Brandt C.C."/>
            <person name="Teshima H."/>
            <person name="Detter J.C."/>
            <person name="Han C.S."/>
            <person name="Land M.L."/>
            <person name="Lucas S."/>
            <person name="Han J."/>
            <person name="Pennacchio L."/>
            <person name="Nolan M."/>
            <person name="Pitluck S."/>
            <person name="Woyke T."/>
            <person name="Goodwin L."/>
            <person name="Palumbo A.V."/>
            <person name="Elias D.A."/>
        </authorList>
    </citation>
    <scope>NUCLEOTIDE SEQUENCE [LARGE SCALE GENOMIC DNA]</scope>
    <source>
        <strain evidence="2 3">Walvis Bay</strain>
    </source>
</reference>
<dbReference type="Proteomes" id="UP000007844">
    <property type="component" value="Chromosome"/>
</dbReference>
<feature type="compositionally biased region" description="Basic and acidic residues" evidence="1">
    <location>
        <begin position="13"/>
        <end position="22"/>
    </location>
</feature>
<evidence type="ECO:0000256" key="1">
    <source>
        <dbReference type="SAM" id="MobiDB-lite"/>
    </source>
</evidence>
<dbReference type="EMBL" id="CP003221">
    <property type="protein sequence ID" value="EGJ50291.1"/>
    <property type="molecule type" value="Genomic_DNA"/>
</dbReference>
<organism evidence="2 3">
    <name type="scientific">Desulfocurvibacter africanus subsp. africanus str. Walvis Bay</name>
    <dbReference type="NCBI Taxonomy" id="690850"/>
    <lineage>
        <taxon>Bacteria</taxon>
        <taxon>Pseudomonadati</taxon>
        <taxon>Thermodesulfobacteriota</taxon>
        <taxon>Desulfovibrionia</taxon>
        <taxon>Desulfovibrionales</taxon>
        <taxon>Desulfovibrionaceae</taxon>
        <taxon>Desulfocurvibacter</taxon>
    </lineage>
</organism>
<dbReference type="HOGENOM" id="CLU_137836_0_0_7"/>
<protein>
    <submittedName>
        <fullName evidence="2">Uncharacterized protein</fullName>
    </submittedName>
</protein>
<dbReference type="AlphaFoldDB" id="F3Z347"/>
<proteinExistence type="predicted"/>
<evidence type="ECO:0000313" key="3">
    <source>
        <dbReference type="Proteomes" id="UP000007844"/>
    </source>
</evidence>
<feature type="region of interest" description="Disordered" evidence="1">
    <location>
        <begin position="13"/>
        <end position="32"/>
    </location>
</feature>
<name>F3Z347_DESAF</name>
<dbReference type="RefSeq" id="WP_005987438.1">
    <property type="nucleotide sequence ID" value="NC_016629.1"/>
</dbReference>